<protein>
    <recommendedName>
        <fullName evidence="3">2-hydroxyglutaryl-CoA dehydratase</fullName>
    </recommendedName>
</protein>
<dbReference type="Proteomes" id="UP000030988">
    <property type="component" value="Unassembled WGS sequence"/>
</dbReference>
<dbReference type="AlphaFoldDB" id="A0A0B2C190"/>
<organism evidence="1 2">
    <name type="scientific">Croceibacterium mercuriale</name>
    <dbReference type="NCBI Taxonomy" id="1572751"/>
    <lineage>
        <taxon>Bacteria</taxon>
        <taxon>Pseudomonadati</taxon>
        <taxon>Pseudomonadota</taxon>
        <taxon>Alphaproteobacteria</taxon>
        <taxon>Sphingomonadales</taxon>
        <taxon>Erythrobacteraceae</taxon>
        <taxon>Croceibacterium</taxon>
    </lineage>
</organism>
<keyword evidence="2" id="KW-1185">Reference proteome</keyword>
<evidence type="ECO:0008006" key="3">
    <source>
        <dbReference type="Google" id="ProtNLM"/>
    </source>
</evidence>
<dbReference type="STRING" id="1572751.PK98_03505"/>
<comment type="caution">
    <text evidence="1">The sequence shown here is derived from an EMBL/GenBank/DDBJ whole genome shotgun (WGS) entry which is preliminary data.</text>
</comment>
<sequence length="280" mass="29905">MLIASGRDAGPVRFDPDRAPGRAADWLESKFAPWAMPVLDAWAEGAYDGLEAVLFSRSDDTSQRLYYYLCELQRLGRIAGPEPLLLDSARIPRPASLARTVERLRVLVQRLGIADAALEAAIARTNAERGAGPAADDRPACLLTGTAPPDGRLHAVIADAGFRPVGQTLAEAWCDRGAPVAEGSGDPVAALGRWMHERPDGPRGFRDPVASLAAGIAQAQARAVVLWRVEEDEAQCWHLPQERAALAQAGVPALVLTRRDWRGRDGAGAEIAGFLQGIAA</sequence>
<reference evidence="1 2" key="1">
    <citation type="submission" date="2014-11" db="EMBL/GenBank/DDBJ databases">
        <title>Draft genome sequence of Kirrobacter mercurialis.</title>
        <authorList>
            <person name="Coil D.A."/>
            <person name="Eisen J.A."/>
        </authorList>
    </citation>
    <scope>NUCLEOTIDE SEQUENCE [LARGE SCALE GENOMIC DNA]</scope>
    <source>
        <strain evidence="1 2">Coronado</strain>
    </source>
</reference>
<evidence type="ECO:0000313" key="1">
    <source>
        <dbReference type="EMBL" id="KHL25716.1"/>
    </source>
</evidence>
<dbReference type="EMBL" id="JTDN01000001">
    <property type="protein sequence ID" value="KHL25716.1"/>
    <property type="molecule type" value="Genomic_DNA"/>
</dbReference>
<evidence type="ECO:0000313" key="2">
    <source>
        <dbReference type="Proteomes" id="UP000030988"/>
    </source>
</evidence>
<name>A0A0B2C190_9SPHN</name>
<gene>
    <name evidence="1" type="ORF">PK98_03505</name>
</gene>
<accession>A0A0B2C190</accession>
<dbReference type="Gene3D" id="3.40.50.11900">
    <property type="match status" value="1"/>
</dbReference>
<proteinExistence type="predicted"/>